<name>A0A1Z4VMJ2_9GAMM</name>
<dbReference type="KEGG" id="ttc:FOKN1_0319"/>
<keyword evidence="2" id="KW-1185">Reference proteome</keyword>
<dbReference type="Proteomes" id="UP000218765">
    <property type="component" value="Chromosome"/>
</dbReference>
<dbReference type="EMBL" id="AP018052">
    <property type="protein sequence ID" value="BAZ92723.1"/>
    <property type="molecule type" value="Genomic_DNA"/>
</dbReference>
<dbReference type="AlphaFoldDB" id="A0A1Z4VMJ2"/>
<evidence type="ECO:0000313" key="2">
    <source>
        <dbReference type="Proteomes" id="UP000218765"/>
    </source>
</evidence>
<sequence>MLALLAVMPAGLSAAEVRGVVMLQHSGLFSGRDGTDQVIGLALWPDSPGLSAGAVVDVRHELRVDADRIRPDFLQVRPGEPIRLASLDAVEHQLFALVPGSHSEVEVRLHPGSGADEPSISFREPGTRHLFCRLHRRSYARIDVVDAPRLAIVEAGERFEFRDLEAGRWRLRVAAIGAETLEQDTMAMTAPPPLELRLPVKSGVQPEHNSAAGVVTVDQLYPALPGR</sequence>
<accession>A0A1Z4VMJ2</accession>
<evidence type="ECO:0000313" key="1">
    <source>
        <dbReference type="EMBL" id="BAZ92723.1"/>
    </source>
</evidence>
<gene>
    <name evidence="1" type="ORF">FOKN1_0319</name>
</gene>
<protein>
    <submittedName>
        <fullName evidence="1">Outer membrane protein</fullName>
    </submittedName>
</protein>
<organism evidence="1 2">
    <name type="scientific">Thiohalobacter thiocyanaticus</name>
    <dbReference type="NCBI Taxonomy" id="585455"/>
    <lineage>
        <taxon>Bacteria</taxon>
        <taxon>Pseudomonadati</taxon>
        <taxon>Pseudomonadota</taxon>
        <taxon>Gammaproteobacteria</taxon>
        <taxon>Thiohalobacterales</taxon>
        <taxon>Thiohalobacteraceae</taxon>
        <taxon>Thiohalobacter</taxon>
    </lineage>
</organism>
<proteinExistence type="predicted"/>
<reference evidence="1 2" key="1">
    <citation type="submission" date="2017-05" db="EMBL/GenBank/DDBJ databases">
        <title>Thiocyanate degradation by Thiohalobacter thiocyanaticus FOKN1.</title>
        <authorList>
            <person name="Oshiki M."/>
            <person name="Fukushima T."/>
            <person name="Kawano S."/>
            <person name="Nakagawa J."/>
        </authorList>
    </citation>
    <scope>NUCLEOTIDE SEQUENCE [LARGE SCALE GENOMIC DNA]</scope>
    <source>
        <strain evidence="1 2">FOKN1</strain>
    </source>
</reference>